<dbReference type="InterPro" id="IPR002178">
    <property type="entry name" value="PTS_EIIA_type-2_dom"/>
</dbReference>
<dbReference type="RefSeq" id="WP_015904642.1">
    <property type="nucleotide sequence ID" value="NC_012108.1"/>
</dbReference>
<evidence type="ECO:0000256" key="1">
    <source>
        <dbReference type="ARBA" id="ARBA00004496"/>
    </source>
</evidence>
<name>C0QJ66_DESAH</name>
<dbReference type="Proteomes" id="UP000000442">
    <property type="component" value="Chromosome"/>
</dbReference>
<feature type="domain" description="PTS EIIA type-2" evidence="3">
    <location>
        <begin position="5"/>
        <end position="148"/>
    </location>
</feature>
<dbReference type="SUPFAM" id="SSF55804">
    <property type="entry name" value="Phoshotransferase/anion transport protein"/>
    <property type="match status" value="1"/>
</dbReference>
<dbReference type="FunFam" id="3.40.930.10:FF:000009">
    <property type="entry name" value="PTS system, fructose specific IIABC component"/>
    <property type="match status" value="1"/>
</dbReference>
<dbReference type="InterPro" id="IPR016152">
    <property type="entry name" value="PTrfase/Anion_transptr"/>
</dbReference>
<dbReference type="GO" id="GO:0005737">
    <property type="term" value="C:cytoplasm"/>
    <property type="evidence" value="ECO:0007669"/>
    <property type="project" value="UniProtKB-SubCell"/>
</dbReference>
<reference evidence="4 5" key="1">
    <citation type="journal article" date="2009" name="Environ. Microbiol.">
        <title>Genome sequence of Desulfobacterium autotrophicum HRM2, a marine sulfate reducer oxidizing organic carbon completely to carbon dioxide.</title>
        <authorList>
            <person name="Strittmatter A.W."/>
            <person name="Liesegang H."/>
            <person name="Rabus R."/>
            <person name="Decker I."/>
            <person name="Amann J."/>
            <person name="Andres S."/>
            <person name="Henne A."/>
            <person name="Fricke W.F."/>
            <person name="Martinez-Arias R."/>
            <person name="Bartels D."/>
            <person name="Goesmann A."/>
            <person name="Krause L."/>
            <person name="Puehler A."/>
            <person name="Klenk H.P."/>
            <person name="Richter M."/>
            <person name="Schuler M."/>
            <person name="Gloeckner F.O."/>
            <person name="Meyerdierks A."/>
            <person name="Gottschalk G."/>
            <person name="Amann R."/>
        </authorList>
    </citation>
    <scope>NUCLEOTIDE SEQUENCE [LARGE SCALE GENOMIC DNA]</scope>
    <source>
        <strain evidence="5">ATCC 43914 / DSM 3382 / HRM2</strain>
    </source>
</reference>
<dbReference type="InterPro" id="IPR051541">
    <property type="entry name" value="PTS_SugarTrans_NitroReg"/>
</dbReference>
<accession>C0QJ66</accession>
<evidence type="ECO:0000256" key="2">
    <source>
        <dbReference type="ARBA" id="ARBA00022679"/>
    </source>
</evidence>
<dbReference type="PROSITE" id="PS51094">
    <property type="entry name" value="PTS_EIIA_TYPE_2"/>
    <property type="match status" value="1"/>
</dbReference>
<dbReference type="Pfam" id="PF00359">
    <property type="entry name" value="PTS_EIIA_2"/>
    <property type="match status" value="1"/>
</dbReference>
<dbReference type="HOGENOM" id="CLU_072531_5_0_7"/>
<dbReference type="KEGG" id="dat:HRM2_27890"/>
<dbReference type="Gene3D" id="3.40.930.10">
    <property type="entry name" value="Mannitol-specific EII, Chain A"/>
    <property type="match status" value="1"/>
</dbReference>
<evidence type="ECO:0000313" key="4">
    <source>
        <dbReference type="EMBL" id="ACN15879.1"/>
    </source>
</evidence>
<keyword evidence="2 4" id="KW-0808">Transferase</keyword>
<dbReference type="EMBL" id="CP001087">
    <property type="protein sequence ID" value="ACN15879.1"/>
    <property type="molecule type" value="Genomic_DNA"/>
</dbReference>
<dbReference type="PANTHER" id="PTHR47738">
    <property type="entry name" value="PTS SYSTEM FRUCTOSE-LIKE EIIA COMPONENT-RELATED"/>
    <property type="match status" value="1"/>
</dbReference>
<dbReference type="eggNOG" id="COG1762">
    <property type="taxonomic scope" value="Bacteria"/>
</dbReference>
<keyword evidence="5" id="KW-1185">Reference proteome</keyword>
<dbReference type="PANTHER" id="PTHR47738:SF1">
    <property type="entry name" value="NITROGEN REGULATORY PROTEIN"/>
    <property type="match status" value="1"/>
</dbReference>
<dbReference type="STRING" id="177437.HRM2_27890"/>
<sequence length="152" mass="16520">MKLSELLPRGAIIPDLASKDKKGVLEELAICVAPMARTGSDEIVRVLLEREQLGSTGIGGGIGIPHGKLATVDSIVVGFGLSRKGVSFDSLDHKPVHIFFLLITPENSTGSHLKVLAQISKLLKKDHFKESLLRAESIDEIQKIILDIDEEF</sequence>
<gene>
    <name evidence="4" type="primary">ptsN2</name>
    <name evidence="4" type="ordered locus">HRM2_27890</name>
</gene>
<dbReference type="OrthoDB" id="95460at2"/>
<evidence type="ECO:0000259" key="3">
    <source>
        <dbReference type="PROSITE" id="PS51094"/>
    </source>
</evidence>
<dbReference type="EC" id="2.7.1.69" evidence="4"/>
<organism evidence="4 5">
    <name type="scientific">Desulforapulum autotrophicum (strain ATCC 43914 / DSM 3382 / VKM B-1955 / HRM2)</name>
    <name type="common">Desulfobacterium autotrophicum</name>
    <dbReference type="NCBI Taxonomy" id="177437"/>
    <lineage>
        <taxon>Bacteria</taxon>
        <taxon>Pseudomonadati</taxon>
        <taxon>Thermodesulfobacteriota</taxon>
        <taxon>Desulfobacteria</taxon>
        <taxon>Desulfobacterales</taxon>
        <taxon>Desulfobacteraceae</taxon>
        <taxon>Desulforapulum</taxon>
    </lineage>
</organism>
<dbReference type="AlphaFoldDB" id="C0QJ66"/>
<protein>
    <submittedName>
        <fullName evidence="4">PtsN2</fullName>
        <ecNumber evidence="4">2.7.1.69</ecNumber>
    </submittedName>
</protein>
<evidence type="ECO:0000313" key="5">
    <source>
        <dbReference type="Proteomes" id="UP000000442"/>
    </source>
</evidence>
<dbReference type="GO" id="GO:0016740">
    <property type="term" value="F:transferase activity"/>
    <property type="evidence" value="ECO:0007669"/>
    <property type="project" value="UniProtKB-KW"/>
</dbReference>
<comment type="subcellular location">
    <subcellularLocation>
        <location evidence="1">Cytoplasm</location>
    </subcellularLocation>
</comment>
<dbReference type="GO" id="GO:0030295">
    <property type="term" value="F:protein kinase activator activity"/>
    <property type="evidence" value="ECO:0007669"/>
    <property type="project" value="TreeGrafter"/>
</dbReference>
<dbReference type="CDD" id="cd00211">
    <property type="entry name" value="PTS_IIA_fru"/>
    <property type="match status" value="1"/>
</dbReference>
<proteinExistence type="predicted"/>